<dbReference type="EC" id="3.2.1.4" evidence="2"/>
<organism evidence="10 11">
    <name type="scientific">Ruminiclostridium sufflavum DSM 19573</name>
    <dbReference type="NCBI Taxonomy" id="1121337"/>
    <lineage>
        <taxon>Bacteria</taxon>
        <taxon>Bacillati</taxon>
        <taxon>Bacillota</taxon>
        <taxon>Clostridia</taxon>
        <taxon>Eubacteriales</taxon>
        <taxon>Oscillospiraceae</taxon>
        <taxon>Ruminiclostridium</taxon>
    </lineage>
</organism>
<evidence type="ECO:0000256" key="6">
    <source>
        <dbReference type="ARBA" id="ARBA00023277"/>
    </source>
</evidence>
<dbReference type="Pfam" id="PF00657">
    <property type="entry name" value="Lipase_GDSL"/>
    <property type="match status" value="1"/>
</dbReference>
<dbReference type="AlphaFoldDB" id="A0A318XKA0"/>
<dbReference type="InterPro" id="IPR002105">
    <property type="entry name" value="Dockerin_1_rpt"/>
</dbReference>
<sequence length="442" mass="48016">MMSIKKIKKAGVFIAVFVLLFTVLFPISAVNAASVISAEAESGRLYGDINEDQSVDALDFALFKKYLLDSSQTVEFLGYMDLNLDNRIDVLDFAVLKRYLLGIIDTLPEGTIPAAPGVQYIGRFDTSDPEGPKFAWSASTIKANFTGTGISAKLKSIGDNYFNVIIDGAVKAPINTPAGSSAAYILASGLSNGTHTVELVKRTEASIGEVQFLGFTVAGGNLLAPADASSKRIEFIGDSITCGYGNEGTTQYQSFTSKNENAYMAYGAVTGRLLGAEVTTVCWSGKGVVQNYGGNKEDLMPSLYSRILPYDSTKVWDYTKWVPDVVVINLGTNDISTVALDGTRFTAEYSKLADKIRSQYPEAHIYCAVGPMLYGETLENMNKYVGTVVNDKKTSGDNKVHFIEFPQQDQANGYGEDWHPTVKTHQIMADQLAAQIKKDLGW</sequence>
<evidence type="ECO:0000256" key="8">
    <source>
        <dbReference type="ARBA" id="ARBA00023326"/>
    </source>
</evidence>
<dbReference type="Proteomes" id="UP000248132">
    <property type="component" value="Unassembled WGS sequence"/>
</dbReference>
<name>A0A318XKA0_9FIRM</name>
<dbReference type="InterPro" id="IPR037461">
    <property type="entry name" value="CtCE2-like_dom"/>
</dbReference>
<dbReference type="CDD" id="cd14256">
    <property type="entry name" value="Dockerin_I"/>
    <property type="match status" value="1"/>
</dbReference>
<dbReference type="PANTHER" id="PTHR37834:SF2">
    <property type="entry name" value="ESTERASE, SGNH HYDROLASE-TYPE"/>
    <property type="match status" value="1"/>
</dbReference>
<reference evidence="10 11" key="1">
    <citation type="submission" date="2018-06" db="EMBL/GenBank/DDBJ databases">
        <title>Genomic Encyclopedia of Type Strains, Phase I: the one thousand microbial genomes (KMG-I) project.</title>
        <authorList>
            <person name="Kyrpides N."/>
        </authorList>
    </citation>
    <scope>NUCLEOTIDE SEQUENCE [LARGE SCALE GENOMIC DNA]</scope>
    <source>
        <strain evidence="10 11">DSM 19573</strain>
    </source>
</reference>
<dbReference type="PROSITE" id="PS51766">
    <property type="entry name" value="DOCKERIN"/>
    <property type="match status" value="1"/>
</dbReference>
<dbReference type="GO" id="GO:0052689">
    <property type="term" value="F:carboxylic ester hydrolase activity"/>
    <property type="evidence" value="ECO:0007669"/>
    <property type="project" value="InterPro"/>
</dbReference>
<dbReference type="GO" id="GO:0008810">
    <property type="term" value="F:cellulase activity"/>
    <property type="evidence" value="ECO:0007669"/>
    <property type="project" value="UniProtKB-EC"/>
</dbReference>
<dbReference type="Pfam" id="PF17996">
    <property type="entry name" value="CE2_N"/>
    <property type="match status" value="1"/>
</dbReference>
<dbReference type="Gene3D" id="2.60.120.260">
    <property type="entry name" value="Galactose-binding domain-like"/>
    <property type="match status" value="1"/>
</dbReference>
<dbReference type="SUPFAM" id="SSF63446">
    <property type="entry name" value="Type I dockerin domain"/>
    <property type="match status" value="1"/>
</dbReference>
<accession>A0A318XKA0</accession>
<keyword evidence="7" id="KW-0326">Glycosidase</keyword>
<protein>
    <recommendedName>
        <fullName evidence="2">cellulase</fullName>
        <ecNumber evidence="2">3.2.1.4</ecNumber>
    </recommendedName>
</protein>
<keyword evidence="11" id="KW-1185">Reference proteome</keyword>
<comment type="catalytic activity">
    <reaction evidence="1">
        <text>Endohydrolysis of (1-&gt;4)-beta-D-glucosidic linkages in cellulose, lichenin and cereal beta-D-glucans.</text>
        <dbReference type="EC" id="3.2.1.4"/>
    </reaction>
</comment>
<keyword evidence="3" id="KW-0732">Signal</keyword>
<dbReference type="InterPro" id="IPR036439">
    <property type="entry name" value="Dockerin_dom_sf"/>
</dbReference>
<evidence type="ECO:0000313" key="11">
    <source>
        <dbReference type="Proteomes" id="UP000248132"/>
    </source>
</evidence>
<dbReference type="PANTHER" id="PTHR37834">
    <property type="entry name" value="GDSL-LIKE LIPASE/ACYLHYDROLASE DOMAIN PROTEIN (AFU_ORTHOLOGUE AFUA_2G00620)"/>
    <property type="match status" value="1"/>
</dbReference>
<feature type="domain" description="Dockerin" evidence="9">
    <location>
        <begin position="42"/>
        <end position="109"/>
    </location>
</feature>
<gene>
    <name evidence="10" type="ORF">LY28_02712</name>
</gene>
<dbReference type="GO" id="GO:0030245">
    <property type="term" value="P:cellulose catabolic process"/>
    <property type="evidence" value="ECO:0007669"/>
    <property type="project" value="UniProtKB-KW"/>
</dbReference>
<keyword evidence="8" id="KW-0624">Polysaccharide degradation</keyword>
<evidence type="ECO:0000256" key="3">
    <source>
        <dbReference type="ARBA" id="ARBA00022729"/>
    </source>
</evidence>
<dbReference type="RefSeq" id="WP_242981287.1">
    <property type="nucleotide sequence ID" value="NZ_QKMR01000016.1"/>
</dbReference>
<evidence type="ECO:0000256" key="1">
    <source>
        <dbReference type="ARBA" id="ARBA00000966"/>
    </source>
</evidence>
<dbReference type="Gene3D" id="1.10.1330.10">
    <property type="entry name" value="Dockerin domain"/>
    <property type="match status" value="1"/>
</dbReference>
<evidence type="ECO:0000256" key="2">
    <source>
        <dbReference type="ARBA" id="ARBA00012601"/>
    </source>
</evidence>
<proteinExistence type="predicted"/>
<dbReference type="InterPro" id="IPR001087">
    <property type="entry name" value="GDSL"/>
</dbReference>
<evidence type="ECO:0000313" key="10">
    <source>
        <dbReference type="EMBL" id="PYG86888.1"/>
    </source>
</evidence>
<keyword evidence="4" id="KW-0378">Hydrolase</keyword>
<evidence type="ECO:0000256" key="4">
    <source>
        <dbReference type="ARBA" id="ARBA00022801"/>
    </source>
</evidence>
<dbReference type="SUPFAM" id="SSF52266">
    <property type="entry name" value="SGNH hydrolase"/>
    <property type="match status" value="1"/>
</dbReference>
<comment type="caution">
    <text evidence="10">The sequence shown here is derived from an EMBL/GenBank/DDBJ whole genome shotgun (WGS) entry which is preliminary data.</text>
</comment>
<dbReference type="CDD" id="cd01831">
    <property type="entry name" value="Endoglucanase_E_like"/>
    <property type="match status" value="1"/>
</dbReference>
<keyword evidence="5" id="KW-0136">Cellulose degradation</keyword>
<dbReference type="EMBL" id="QKMR01000016">
    <property type="protein sequence ID" value="PYG86888.1"/>
    <property type="molecule type" value="Genomic_DNA"/>
</dbReference>
<dbReference type="InterPro" id="IPR036514">
    <property type="entry name" value="SGNH_hydro_sf"/>
</dbReference>
<evidence type="ECO:0000256" key="7">
    <source>
        <dbReference type="ARBA" id="ARBA00023295"/>
    </source>
</evidence>
<keyword evidence="6" id="KW-0119">Carbohydrate metabolism</keyword>
<evidence type="ECO:0000256" key="5">
    <source>
        <dbReference type="ARBA" id="ARBA00023001"/>
    </source>
</evidence>
<evidence type="ECO:0000259" key="9">
    <source>
        <dbReference type="PROSITE" id="PS51766"/>
    </source>
</evidence>
<dbReference type="InterPro" id="IPR016134">
    <property type="entry name" value="Dockerin_dom"/>
</dbReference>
<dbReference type="InterPro" id="IPR040794">
    <property type="entry name" value="CE2_N"/>
</dbReference>
<dbReference type="Gene3D" id="3.40.50.1110">
    <property type="entry name" value="SGNH hydrolase"/>
    <property type="match status" value="1"/>
</dbReference>
<dbReference type="Pfam" id="PF00404">
    <property type="entry name" value="Dockerin_1"/>
    <property type="match status" value="1"/>
</dbReference>
<dbReference type="InterPro" id="IPR052762">
    <property type="entry name" value="PCW_deacetylase/CE"/>
</dbReference>